<dbReference type="InterPro" id="IPR012981">
    <property type="entry name" value="PIH1_N"/>
</dbReference>
<dbReference type="Proteomes" id="UP000515152">
    <property type="component" value="Chromosome 17"/>
</dbReference>
<dbReference type="PANTHER" id="PTHR22997:SF6">
    <property type="entry name" value="PIH1 DOMAIN-CONTAINING PROTEIN 2"/>
    <property type="match status" value="1"/>
</dbReference>
<feature type="domain" description="PIH1 N-terminal" evidence="3">
    <location>
        <begin position="49"/>
        <end position="166"/>
    </location>
</feature>
<gene>
    <name evidence="5" type="primary">LOC105903766</name>
</gene>
<accession>A0A6P3W1E6</accession>
<dbReference type="GO" id="GO:0005737">
    <property type="term" value="C:cytoplasm"/>
    <property type="evidence" value="ECO:0007669"/>
    <property type="project" value="TreeGrafter"/>
</dbReference>
<keyword evidence="4" id="KW-1185">Reference proteome</keyword>
<dbReference type="GO" id="GO:0000492">
    <property type="term" value="P:box C/D snoRNP assembly"/>
    <property type="evidence" value="ECO:0007669"/>
    <property type="project" value="TreeGrafter"/>
</dbReference>
<dbReference type="RefSeq" id="XP_012687014.3">
    <property type="nucleotide sequence ID" value="XM_012831560.3"/>
</dbReference>
<dbReference type="Pfam" id="PF08190">
    <property type="entry name" value="PIH1"/>
    <property type="match status" value="1"/>
</dbReference>
<comment type="similarity">
    <text evidence="1">Belongs to the PIH1 family.</text>
</comment>
<dbReference type="OrthoDB" id="545063at2759"/>
<dbReference type="GeneID" id="105903766"/>
<evidence type="ECO:0000256" key="1">
    <source>
        <dbReference type="ARBA" id="ARBA00008511"/>
    </source>
</evidence>
<dbReference type="PANTHER" id="PTHR22997">
    <property type="entry name" value="PIH1 DOMAIN-CONTAINING PROTEIN 1"/>
    <property type="match status" value="1"/>
</dbReference>
<dbReference type="AlphaFoldDB" id="A0A6P3W1E6"/>
<evidence type="ECO:0000313" key="5">
    <source>
        <dbReference type="RefSeq" id="XP_012687014.3"/>
    </source>
</evidence>
<dbReference type="GO" id="GO:1990904">
    <property type="term" value="C:ribonucleoprotein complex"/>
    <property type="evidence" value="ECO:0007669"/>
    <property type="project" value="TreeGrafter"/>
</dbReference>
<dbReference type="KEGG" id="char:105903766"/>
<feature type="region of interest" description="Disordered" evidence="2">
    <location>
        <begin position="157"/>
        <end position="189"/>
    </location>
</feature>
<evidence type="ECO:0000256" key="2">
    <source>
        <dbReference type="SAM" id="MobiDB-lite"/>
    </source>
</evidence>
<dbReference type="InterPro" id="IPR050734">
    <property type="entry name" value="PIH1/Kintoun_subfamily"/>
</dbReference>
<evidence type="ECO:0000313" key="4">
    <source>
        <dbReference type="Proteomes" id="UP000515152"/>
    </source>
</evidence>
<evidence type="ECO:0000259" key="3">
    <source>
        <dbReference type="Pfam" id="PF08190"/>
    </source>
</evidence>
<protein>
    <submittedName>
        <fullName evidence="5">PIH1 domain-containing protein 2</fullName>
    </submittedName>
</protein>
<dbReference type="GO" id="GO:0097255">
    <property type="term" value="C:R2TP complex"/>
    <property type="evidence" value="ECO:0007669"/>
    <property type="project" value="TreeGrafter"/>
</dbReference>
<sequence length="189" mass="20989">MEVPGSQNPVLQQVNQLWSMLDDMSLNSPESYRSFIEKQLREGADACSPPQPESCIRVAILGPKQGVLYINVCSWKRVPAPISPEQPVPVGGGRLDYQTEGKEQYSVLDVAFNPEVLERARPDRQEREQLHLLAISFAQQQHGLRLSQRFSTLSSTNLKGSAQAMKDRLVSPRQPEQPAPPSAGETETP</sequence>
<dbReference type="GO" id="GO:0006364">
    <property type="term" value="P:rRNA processing"/>
    <property type="evidence" value="ECO:0007669"/>
    <property type="project" value="TreeGrafter"/>
</dbReference>
<reference evidence="5" key="1">
    <citation type="submission" date="2025-08" db="UniProtKB">
        <authorList>
            <consortium name="RefSeq"/>
        </authorList>
    </citation>
    <scope>IDENTIFICATION</scope>
</reference>
<name>A0A6P3W1E6_CLUHA</name>
<organism evidence="4 5">
    <name type="scientific">Clupea harengus</name>
    <name type="common">Atlantic herring</name>
    <dbReference type="NCBI Taxonomy" id="7950"/>
    <lineage>
        <taxon>Eukaryota</taxon>
        <taxon>Metazoa</taxon>
        <taxon>Chordata</taxon>
        <taxon>Craniata</taxon>
        <taxon>Vertebrata</taxon>
        <taxon>Euteleostomi</taxon>
        <taxon>Actinopterygii</taxon>
        <taxon>Neopterygii</taxon>
        <taxon>Teleostei</taxon>
        <taxon>Clupei</taxon>
        <taxon>Clupeiformes</taxon>
        <taxon>Clupeoidei</taxon>
        <taxon>Clupeidae</taxon>
        <taxon>Clupea</taxon>
    </lineage>
</organism>
<proteinExistence type="inferred from homology"/>